<dbReference type="AlphaFoldDB" id="A0A0E3WRG9"/>
<organism evidence="1 2">
    <name type="scientific">Methanosarcina lacustris Z-7289</name>
    <dbReference type="NCBI Taxonomy" id="1434111"/>
    <lineage>
        <taxon>Archaea</taxon>
        <taxon>Methanobacteriati</taxon>
        <taxon>Methanobacteriota</taxon>
        <taxon>Stenosarchaea group</taxon>
        <taxon>Methanomicrobia</taxon>
        <taxon>Methanosarcinales</taxon>
        <taxon>Methanosarcinaceae</taxon>
        <taxon>Methanosarcina</taxon>
    </lineage>
</organism>
<dbReference type="PATRIC" id="fig|1434111.4.peg.2325"/>
<accession>A0A0E3WRG9</accession>
<protein>
    <submittedName>
        <fullName evidence="1">Uncharacterized protein</fullName>
    </submittedName>
</protein>
<evidence type="ECO:0000313" key="2">
    <source>
        <dbReference type="Proteomes" id="UP000033072"/>
    </source>
</evidence>
<name>A0A0E3WRG9_9EURY</name>
<keyword evidence="2" id="KW-1185">Reference proteome</keyword>
<proteinExistence type="predicted"/>
<dbReference type="KEGG" id="mls:MSLAZ_1774"/>
<reference evidence="1 2" key="1">
    <citation type="submission" date="2014-07" db="EMBL/GenBank/DDBJ databases">
        <title>Methanogenic archaea and the global carbon cycle.</title>
        <authorList>
            <person name="Henriksen J.R."/>
            <person name="Luke J."/>
            <person name="Reinhart S."/>
            <person name="Benedict M.N."/>
            <person name="Youngblut N.D."/>
            <person name="Metcalf M.E."/>
            <person name="Whitaker R.J."/>
            <person name="Metcalf W.W."/>
        </authorList>
    </citation>
    <scope>NUCLEOTIDE SEQUENCE [LARGE SCALE GENOMIC DNA]</scope>
    <source>
        <strain evidence="1 2">Z-7289</strain>
    </source>
</reference>
<evidence type="ECO:0000313" key="1">
    <source>
        <dbReference type="EMBL" id="AKB75035.1"/>
    </source>
</evidence>
<sequence>MLRLLDLNLNLINETLNDHSEEYPFLQPTIEETSTGIDAVGSTIVVMEDPTNMSNAKAAMNTFDNAVADLNESLVYPQDMLDAANSTLGQPENTTPMLEDMFKIVKAMVTLYGHIETE</sequence>
<dbReference type="EMBL" id="CP009515">
    <property type="protein sequence ID" value="AKB75035.1"/>
    <property type="molecule type" value="Genomic_DNA"/>
</dbReference>
<gene>
    <name evidence="1" type="ORF">MSLAZ_1774</name>
</gene>
<dbReference type="HOGENOM" id="CLU_2067829_0_0_2"/>
<dbReference type="Proteomes" id="UP000033072">
    <property type="component" value="Chromosome"/>
</dbReference>